<proteinExistence type="predicted"/>
<organism evidence="1 2">
    <name type="scientific">Haematococcus lacustris</name>
    <name type="common">Green alga</name>
    <name type="synonym">Haematococcus pluvialis</name>
    <dbReference type="NCBI Taxonomy" id="44745"/>
    <lineage>
        <taxon>Eukaryota</taxon>
        <taxon>Viridiplantae</taxon>
        <taxon>Chlorophyta</taxon>
        <taxon>core chlorophytes</taxon>
        <taxon>Chlorophyceae</taxon>
        <taxon>CS clade</taxon>
        <taxon>Chlamydomonadales</taxon>
        <taxon>Haematococcaceae</taxon>
        <taxon>Haematococcus</taxon>
    </lineage>
</organism>
<reference evidence="1 2" key="1">
    <citation type="submission" date="2020-02" db="EMBL/GenBank/DDBJ databases">
        <title>Draft genome sequence of Haematococcus lacustris strain NIES-144.</title>
        <authorList>
            <person name="Morimoto D."/>
            <person name="Nakagawa S."/>
            <person name="Yoshida T."/>
            <person name="Sawayama S."/>
        </authorList>
    </citation>
    <scope>NUCLEOTIDE SEQUENCE [LARGE SCALE GENOMIC DNA]</scope>
    <source>
        <strain evidence="1 2">NIES-144</strain>
    </source>
</reference>
<protein>
    <submittedName>
        <fullName evidence="1">Uncharacterized protein</fullName>
    </submittedName>
</protein>
<name>A0A699ZPV8_HAELA</name>
<dbReference type="AlphaFoldDB" id="A0A699ZPV8"/>
<sequence length="81" mass="8945">MGTTVTAMRGRRFEPGSGLVQLHAIPPRGHWAAPVPASAFQQRLHAAENQAAATVAVVHDLSRRFRDKQPSNREVLERQAH</sequence>
<comment type="caution">
    <text evidence="1">The sequence shown here is derived from an EMBL/GenBank/DDBJ whole genome shotgun (WGS) entry which is preliminary data.</text>
</comment>
<gene>
    <name evidence="1" type="ORF">HaLaN_22747</name>
</gene>
<keyword evidence="2" id="KW-1185">Reference proteome</keyword>
<evidence type="ECO:0000313" key="2">
    <source>
        <dbReference type="Proteomes" id="UP000485058"/>
    </source>
</evidence>
<feature type="non-terminal residue" evidence="1">
    <location>
        <position position="81"/>
    </location>
</feature>
<dbReference type="Proteomes" id="UP000485058">
    <property type="component" value="Unassembled WGS sequence"/>
</dbReference>
<dbReference type="EMBL" id="BLLF01002656">
    <property type="protein sequence ID" value="GFH24877.1"/>
    <property type="molecule type" value="Genomic_DNA"/>
</dbReference>
<accession>A0A699ZPV8</accession>
<evidence type="ECO:0000313" key="1">
    <source>
        <dbReference type="EMBL" id="GFH24877.1"/>
    </source>
</evidence>